<reference evidence="1 2" key="2">
    <citation type="submission" date="2021-10" db="EMBL/GenBank/DDBJ databases">
        <authorList>
            <person name="Piombo E."/>
        </authorList>
    </citation>
    <scope>NUCLEOTIDE SEQUENCE [LARGE SCALE GENOMIC DNA]</scope>
</reference>
<dbReference type="PANTHER" id="PTHR42085:SF2">
    <property type="entry name" value="F-BOX DOMAIN-CONTAINING PROTEIN"/>
    <property type="match status" value="1"/>
</dbReference>
<evidence type="ECO:0000313" key="1">
    <source>
        <dbReference type="EMBL" id="CAG9974286.1"/>
    </source>
</evidence>
<dbReference type="PANTHER" id="PTHR42085">
    <property type="entry name" value="F-BOX DOMAIN-CONTAINING PROTEIN"/>
    <property type="match status" value="1"/>
</dbReference>
<keyword evidence="2" id="KW-1185">Reference proteome</keyword>
<protein>
    <submittedName>
        <fullName evidence="1">Uncharacterized protein</fullName>
    </submittedName>
</protein>
<dbReference type="InterPro" id="IPR038883">
    <property type="entry name" value="AN11006-like"/>
</dbReference>
<dbReference type="AlphaFoldDB" id="A0A9N9U136"/>
<reference evidence="2" key="1">
    <citation type="submission" date="2019-06" db="EMBL/GenBank/DDBJ databases">
        <authorList>
            <person name="Broberg M."/>
        </authorList>
    </citation>
    <scope>NUCLEOTIDE SEQUENCE [LARGE SCALE GENOMIC DNA]</scope>
</reference>
<accession>A0A9N9U136</accession>
<sequence length="231" mass="26338">MTTANDSDREMDGRETLPGFFRIPREIRDLIYEELLVHSGCIFLDVIWSRPASLGFTFNSRLLPTSPEILRLNRRAHQEATQILYGKNQFQVENVKNFTRFLGEIGPANSALLRHLIVPFPYFKEDDGVVAVRMDSIGMQAIDLIQSKCHNIVVLETCLFSSNLVESKLDAFGHPEAVNQALDLFMDKFCAVPSFRHLRVNLFDKPVSLVFREILNNHRRVLVVMNTSSSA</sequence>
<organism evidence="1 2">
    <name type="scientific">Clonostachys byssicola</name>
    <dbReference type="NCBI Taxonomy" id="160290"/>
    <lineage>
        <taxon>Eukaryota</taxon>
        <taxon>Fungi</taxon>
        <taxon>Dikarya</taxon>
        <taxon>Ascomycota</taxon>
        <taxon>Pezizomycotina</taxon>
        <taxon>Sordariomycetes</taxon>
        <taxon>Hypocreomycetidae</taxon>
        <taxon>Hypocreales</taxon>
        <taxon>Bionectriaceae</taxon>
        <taxon>Clonostachys</taxon>
    </lineage>
</organism>
<gene>
    <name evidence="1" type="ORF">CBYS24578_00011762</name>
</gene>
<proteinExistence type="predicted"/>
<dbReference type="Proteomes" id="UP000754883">
    <property type="component" value="Unassembled WGS sequence"/>
</dbReference>
<evidence type="ECO:0000313" key="2">
    <source>
        <dbReference type="Proteomes" id="UP000754883"/>
    </source>
</evidence>
<dbReference type="OrthoDB" id="62952at2759"/>
<dbReference type="EMBL" id="CABFNO020001247">
    <property type="protein sequence ID" value="CAG9974286.1"/>
    <property type="molecule type" value="Genomic_DNA"/>
</dbReference>
<name>A0A9N9U136_9HYPO</name>
<comment type="caution">
    <text evidence="1">The sequence shown here is derived from an EMBL/GenBank/DDBJ whole genome shotgun (WGS) entry which is preliminary data.</text>
</comment>